<keyword evidence="3" id="KW-1003">Cell membrane</keyword>
<gene>
    <name evidence="9" type="primary">gsiC_9</name>
    <name evidence="9" type="ORF">SAMEA3906487_03253</name>
</gene>
<dbReference type="Gene3D" id="1.10.3720.10">
    <property type="entry name" value="MetI-like"/>
    <property type="match status" value="1"/>
</dbReference>
<dbReference type="GO" id="GO:0055085">
    <property type="term" value="P:transmembrane transport"/>
    <property type="evidence" value="ECO:0007669"/>
    <property type="project" value="InterPro"/>
</dbReference>
<sequence length="325" mass="35727">MEKLSFFLRRCGKAAIVMLFVVVINFLLIRMAPGDPATILAGEAGAVDAGFVERVRKDYGLDKPLPVQLGTYMSQLAQLDFGHSYRENRPVKDIIFERLPATLLLTLSAFAFSVICGVGLGLAAARRAGSWVDTVITTGSLIFFAMPLFWFGLVAIVVFSLKLGWLPPYGIETVGAELTGMQAFLDVGSHLLLPALSLGLFYMALYTRVTRASAIEVMDQDFVKTAYAKGVPASRVWRKHILRNALLPVITFMSLQAGYILGGSVLVETVFAWPGVGRLAFDALFQRDYNLLLAIFFVSSLMVVIFNLLADLLYSVADPRIELQK</sequence>
<keyword evidence="4 7" id="KW-0812">Transmembrane</keyword>
<evidence type="ECO:0000256" key="3">
    <source>
        <dbReference type="ARBA" id="ARBA00022475"/>
    </source>
</evidence>
<organism evidence="9 10">
    <name type="scientific">Bordetella trematum</name>
    <dbReference type="NCBI Taxonomy" id="123899"/>
    <lineage>
        <taxon>Bacteria</taxon>
        <taxon>Pseudomonadati</taxon>
        <taxon>Pseudomonadota</taxon>
        <taxon>Betaproteobacteria</taxon>
        <taxon>Burkholderiales</taxon>
        <taxon>Alcaligenaceae</taxon>
        <taxon>Bordetella</taxon>
    </lineage>
</organism>
<proteinExistence type="inferred from homology"/>
<evidence type="ECO:0000256" key="1">
    <source>
        <dbReference type="ARBA" id="ARBA00004651"/>
    </source>
</evidence>
<dbReference type="OrthoDB" id="9803623at2"/>
<feature type="transmembrane region" description="Helical" evidence="7">
    <location>
        <begin position="181"/>
        <end position="205"/>
    </location>
</feature>
<dbReference type="RefSeq" id="WP_025516199.1">
    <property type="nucleotide sequence ID" value="NZ_CP016340.1"/>
</dbReference>
<dbReference type="STRING" id="123899.SAMEA3906487_03253"/>
<dbReference type="AlphaFoldDB" id="A0A157SPX1"/>
<dbReference type="PANTHER" id="PTHR43163">
    <property type="entry name" value="DIPEPTIDE TRANSPORT SYSTEM PERMEASE PROTEIN DPPB-RELATED"/>
    <property type="match status" value="1"/>
</dbReference>
<feature type="transmembrane region" description="Helical" evidence="7">
    <location>
        <begin position="101"/>
        <end position="123"/>
    </location>
</feature>
<dbReference type="PANTHER" id="PTHR43163:SF9">
    <property type="entry name" value="ABC TRANSPORTER PERMEASE PROTEIN"/>
    <property type="match status" value="1"/>
</dbReference>
<dbReference type="PROSITE" id="PS50928">
    <property type="entry name" value="ABC_TM1"/>
    <property type="match status" value="1"/>
</dbReference>
<dbReference type="InterPro" id="IPR045621">
    <property type="entry name" value="BPD_transp_1_N"/>
</dbReference>
<dbReference type="Proteomes" id="UP000076825">
    <property type="component" value="Chromosome 1"/>
</dbReference>
<comment type="similarity">
    <text evidence="7">Belongs to the binding-protein-dependent transport system permease family.</text>
</comment>
<evidence type="ECO:0000313" key="9">
    <source>
        <dbReference type="EMBL" id="SAI72548.1"/>
    </source>
</evidence>
<evidence type="ECO:0000256" key="7">
    <source>
        <dbReference type="RuleBase" id="RU363032"/>
    </source>
</evidence>
<dbReference type="InterPro" id="IPR035906">
    <property type="entry name" value="MetI-like_sf"/>
</dbReference>
<keyword evidence="6 7" id="KW-0472">Membrane</keyword>
<dbReference type="GO" id="GO:0005886">
    <property type="term" value="C:plasma membrane"/>
    <property type="evidence" value="ECO:0007669"/>
    <property type="project" value="UniProtKB-SubCell"/>
</dbReference>
<feature type="domain" description="ABC transmembrane type-1" evidence="8">
    <location>
        <begin position="99"/>
        <end position="310"/>
    </location>
</feature>
<evidence type="ECO:0000313" key="10">
    <source>
        <dbReference type="Proteomes" id="UP000076825"/>
    </source>
</evidence>
<dbReference type="EMBL" id="LT546645">
    <property type="protein sequence ID" value="SAI72548.1"/>
    <property type="molecule type" value="Genomic_DNA"/>
</dbReference>
<dbReference type="Pfam" id="PF00528">
    <property type="entry name" value="BPD_transp_1"/>
    <property type="match status" value="1"/>
</dbReference>
<dbReference type="SUPFAM" id="SSF161098">
    <property type="entry name" value="MetI-like"/>
    <property type="match status" value="1"/>
</dbReference>
<protein>
    <submittedName>
        <fullName evidence="9">ABC transporter permease</fullName>
    </submittedName>
</protein>
<dbReference type="GeneID" id="56589507"/>
<feature type="transmembrane region" description="Helical" evidence="7">
    <location>
        <begin position="291"/>
        <end position="317"/>
    </location>
</feature>
<dbReference type="InterPro" id="IPR000515">
    <property type="entry name" value="MetI-like"/>
</dbReference>
<evidence type="ECO:0000256" key="5">
    <source>
        <dbReference type="ARBA" id="ARBA00022989"/>
    </source>
</evidence>
<name>A0A157SPX1_9BORD</name>
<dbReference type="KEGG" id="btrm:SAMEA390648703253"/>
<reference evidence="9 10" key="1">
    <citation type="submission" date="2016-04" db="EMBL/GenBank/DDBJ databases">
        <authorList>
            <consortium name="Pathogen Informatics"/>
        </authorList>
    </citation>
    <scope>NUCLEOTIDE SEQUENCE [LARGE SCALE GENOMIC DNA]</scope>
    <source>
        <strain evidence="9 10">H044680328</strain>
    </source>
</reference>
<feature type="transmembrane region" description="Helical" evidence="7">
    <location>
        <begin position="12"/>
        <end position="32"/>
    </location>
</feature>
<dbReference type="PATRIC" id="fig|123899.6.peg.3250"/>
<keyword evidence="2 7" id="KW-0813">Transport</keyword>
<dbReference type="eggNOG" id="COG0601">
    <property type="taxonomic scope" value="Bacteria"/>
</dbReference>
<evidence type="ECO:0000256" key="6">
    <source>
        <dbReference type="ARBA" id="ARBA00023136"/>
    </source>
</evidence>
<evidence type="ECO:0000256" key="4">
    <source>
        <dbReference type="ARBA" id="ARBA00022692"/>
    </source>
</evidence>
<feature type="transmembrane region" description="Helical" evidence="7">
    <location>
        <begin position="245"/>
        <end position="271"/>
    </location>
</feature>
<accession>A0A157SPX1</accession>
<evidence type="ECO:0000259" key="8">
    <source>
        <dbReference type="PROSITE" id="PS50928"/>
    </source>
</evidence>
<comment type="subcellular location">
    <subcellularLocation>
        <location evidence="1 7">Cell membrane</location>
        <topology evidence="1 7">Multi-pass membrane protein</topology>
    </subcellularLocation>
</comment>
<feature type="transmembrane region" description="Helical" evidence="7">
    <location>
        <begin position="135"/>
        <end position="161"/>
    </location>
</feature>
<keyword evidence="5 7" id="KW-1133">Transmembrane helix</keyword>
<dbReference type="Pfam" id="PF19300">
    <property type="entry name" value="BPD_transp_1_N"/>
    <property type="match status" value="1"/>
</dbReference>
<keyword evidence="10" id="KW-1185">Reference proteome</keyword>
<evidence type="ECO:0000256" key="2">
    <source>
        <dbReference type="ARBA" id="ARBA00022448"/>
    </source>
</evidence>
<dbReference type="CDD" id="cd06261">
    <property type="entry name" value="TM_PBP2"/>
    <property type="match status" value="1"/>
</dbReference>